<dbReference type="EMBL" id="CP068177">
    <property type="protein sequence ID" value="QQT87972.1"/>
    <property type="molecule type" value="Genomic_DNA"/>
</dbReference>
<dbReference type="AlphaFoldDB" id="A0A3F3LA32"/>
<dbReference type="RefSeq" id="WP_004681103.1">
    <property type="nucleotide sequence ID" value="NZ_BCMC01000046.1"/>
</dbReference>
<dbReference type="PANTHER" id="PTHR21064:SF6">
    <property type="entry name" value="AMINOGLYCOSIDE PHOSPHOTRANSFERASE DOMAIN-CONTAINING PROTEIN"/>
    <property type="match status" value="1"/>
</dbReference>
<proteinExistence type="inferred from homology"/>
<dbReference type="GeneID" id="99692174"/>
<geneLocation type="plasmid" evidence="3 4">
    <name>unnamed2</name>
</geneLocation>
<dbReference type="InterPro" id="IPR002575">
    <property type="entry name" value="Aminoglycoside_PTrfase"/>
</dbReference>
<dbReference type="GO" id="GO:0004413">
    <property type="term" value="F:homoserine kinase activity"/>
    <property type="evidence" value="ECO:0007669"/>
    <property type="project" value="TreeGrafter"/>
</dbReference>
<evidence type="ECO:0000313" key="4">
    <source>
        <dbReference type="Proteomes" id="UP000595320"/>
    </source>
</evidence>
<keyword evidence="3" id="KW-0808">Transferase</keyword>
<dbReference type="Gene3D" id="3.30.200.20">
    <property type="entry name" value="Phosphorylase Kinase, domain 1"/>
    <property type="match status" value="1"/>
</dbReference>
<dbReference type="InterPro" id="IPR011009">
    <property type="entry name" value="Kinase-like_dom_sf"/>
</dbReference>
<comment type="similarity">
    <text evidence="1">Belongs to the pseudomonas-type ThrB family.</text>
</comment>
<protein>
    <submittedName>
        <fullName evidence="3">Phosphotransferase</fullName>
    </submittedName>
</protein>
<dbReference type="PANTHER" id="PTHR21064">
    <property type="entry name" value="AMINOGLYCOSIDE PHOSPHOTRANSFERASE DOMAIN-CONTAINING PROTEIN-RELATED"/>
    <property type="match status" value="1"/>
</dbReference>
<reference evidence="3 4" key="1">
    <citation type="submission" date="2021-01" db="EMBL/GenBank/DDBJ databases">
        <title>FDA dAtabase for Regulatory Grade micrObial Sequences (FDA-ARGOS): Supporting development and validation of Infectious Disease Dx tests.</title>
        <authorList>
            <person name="Sproer C."/>
            <person name="Gronow S."/>
            <person name="Severitt S."/>
            <person name="Schroder I."/>
            <person name="Tallon L."/>
            <person name="Sadzewicz L."/>
            <person name="Zhao X."/>
            <person name="Boylan J."/>
            <person name="Ott S."/>
            <person name="Bowen H."/>
            <person name="Vavikolanu K."/>
            <person name="Mehta A."/>
            <person name="Aluvathingal J."/>
            <person name="Nadendla S."/>
            <person name="Lowell S."/>
            <person name="Myers T."/>
            <person name="Yan Y."/>
            <person name="Sichtig H."/>
        </authorList>
    </citation>
    <scope>NUCLEOTIDE SEQUENCE [LARGE SCALE GENOMIC DNA]</scope>
    <source>
        <strain evidence="3 4">FDAARGOS_1096</strain>
        <plasmid evidence="3 4">unnamed2</plasmid>
    </source>
</reference>
<dbReference type="GO" id="GO:0009088">
    <property type="term" value="P:threonine biosynthetic process"/>
    <property type="evidence" value="ECO:0007669"/>
    <property type="project" value="TreeGrafter"/>
</dbReference>
<evidence type="ECO:0000256" key="1">
    <source>
        <dbReference type="ARBA" id="ARBA00038240"/>
    </source>
</evidence>
<accession>A0A3F3LA32</accession>
<evidence type="ECO:0000259" key="2">
    <source>
        <dbReference type="Pfam" id="PF01636"/>
    </source>
</evidence>
<dbReference type="Pfam" id="PF01636">
    <property type="entry name" value="APH"/>
    <property type="match status" value="1"/>
</dbReference>
<name>A0A3F3LA32_9GAMM</name>
<organism evidence="3 4">
    <name type="scientific">Acinetobacter ursingii</name>
    <dbReference type="NCBI Taxonomy" id="108980"/>
    <lineage>
        <taxon>Bacteria</taxon>
        <taxon>Pseudomonadati</taxon>
        <taxon>Pseudomonadota</taxon>
        <taxon>Gammaproteobacteria</taxon>
        <taxon>Moraxellales</taxon>
        <taxon>Moraxellaceae</taxon>
        <taxon>Acinetobacter</taxon>
    </lineage>
</organism>
<dbReference type="Proteomes" id="UP000595320">
    <property type="component" value="Plasmid unnamed2"/>
</dbReference>
<evidence type="ECO:0000313" key="3">
    <source>
        <dbReference type="EMBL" id="QQT87972.1"/>
    </source>
</evidence>
<feature type="domain" description="Aminoglycoside phosphotransferase" evidence="2">
    <location>
        <begin position="40"/>
        <end position="277"/>
    </location>
</feature>
<keyword evidence="3" id="KW-0614">Plasmid</keyword>
<dbReference type="Gene3D" id="3.90.1200.10">
    <property type="match status" value="1"/>
</dbReference>
<dbReference type="SUPFAM" id="SSF56112">
    <property type="entry name" value="Protein kinase-like (PK-like)"/>
    <property type="match status" value="1"/>
</dbReference>
<gene>
    <name evidence="3" type="ORF">I6I53_16180</name>
</gene>
<sequence>MSVQQNEYLSIQQLYELAKKAMQTYPACYQGEIKLLCQSENATFVVKTAQQQYALRIHRPNYHSKQQIESELAWLDALNAHGIAVPIAIADCHGDKVQTLALSPDISRHAVLFHWVKGVMPTADNVDPCDFKQLGEITAQLHLHSKTWEMPAYFQRIVWDHESMVFADGHWGDWRHAPQLKSVDHAVIDEAICRVATELNQFGKSKDHYGLIHADLRLTNLLLNEKKVGVIDFDDCGMGWFMHDLAAAISFNEHYTAAPKWVEQWLNGYEKIGHVSAEEYALVPTFIMQRRIQLMAWFGSHAYTDMAKSLGAQWSDETVRLCKKYLNNQIPAGI</sequence>
<dbReference type="InterPro" id="IPR050249">
    <property type="entry name" value="Pseudomonas-type_ThrB"/>
</dbReference>